<comment type="caution">
    <text evidence="3">The sequence shown here is derived from an EMBL/GenBank/DDBJ whole genome shotgun (WGS) entry which is preliminary data.</text>
</comment>
<keyword evidence="3" id="KW-0645">Protease</keyword>
<dbReference type="Proteomes" id="UP000295184">
    <property type="component" value="Unassembled WGS sequence"/>
</dbReference>
<evidence type="ECO:0000256" key="1">
    <source>
        <dbReference type="SAM" id="Phobius"/>
    </source>
</evidence>
<dbReference type="STRING" id="1650663.GCA_001486665_01042"/>
<dbReference type="EMBL" id="SLUM01000014">
    <property type="protein sequence ID" value="TCL56077.1"/>
    <property type="molecule type" value="Genomic_DNA"/>
</dbReference>
<protein>
    <submittedName>
        <fullName evidence="3">Membrane protease YdiL (CAAX protease family)</fullName>
    </submittedName>
</protein>
<feature type="transmembrane region" description="Helical" evidence="1">
    <location>
        <begin position="95"/>
        <end position="117"/>
    </location>
</feature>
<dbReference type="GO" id="GO:0080120">
    <property type="term" value="P:CAAX-box protein maturation"/>
    <property type="evidence" value="ECO:0007669"/>
    <property type="project" value="UniProtKB-ARBA"/>
</dbReference>
<feature type="transmembrane region" description="Helical" evidence="1">
    <location>
        <begin position="137"/>
        <end position="155"/>
    </location>
</feature>
<dbReference type="PROSITE" id="PS51257">
    <property type="entry name" value="PROKAR_LIPOPROTEIN"/>
    <property type="match status" value="1"/>
</dbReference>
<keyword evidence="3" id="KW-0378">Hydrolase</keyword>
<evidence type="ECO:0000259" key="2">
    <source>
        <dbReference type="Pfam" id="PF02517"/>
    </source>
</evidence>
<feature type="transmembrane region" description="Helical" evidence="1">
    <location>
        <begin position="237"/>
        <end position="257"/>
    </location>
</feature>
<dbReference type="RefSeq" id="WP_058963511.1">
    <property type="nucleotide sequence ID" value="NZ_CABKVM010000014.1"/>
</dbReference>
<name>A0A4R1QRM1_9FIRM</name>
<gene>
    <name evidence="3" type="ORF">EDD77_11431</name>
</gene>
<organism evidence="3 4">
    <name type="scientific">Allofournierella massiliensis</name>
    <dbReference type="NCBI Taxonomy" id="1650663"/>
    <lineage>
        <taxon>Bacteria</taxon>
        <taxon>Bacillati</taxon>
        <taxon>Bacillota</taxon>
        <taxon>Clostridia</taxon>
        <taxon>Eubacteriales</taxon>
        <taxon>Oscillospiraceae</taxon>
        <taxon>Allofournierella</taxon>
    </lineage>
</organism>
<feature type="transmembrane region" description="Helical" evidence="1">
    <location>
        <begin position="278"/>
        <end position="301"/>
    </location>
</feature>
<keyword evidence="1" id="KW-0472">Membrane</keyword>
<accession>A0A4R1QRM1</accession>
<dbReference type="PANTHER" id="PTHR36435:SF1">
    <property type="entry name" value="CAAX AMINO TERMINAL PROTEASE FAMILY PROTEIN"/>
    <property type="match status" value="1"/>
</dbReference>
<feature type="transmembrane region" description="Helical" evidence="1">
    <location>
        <begin position="12"/>
        <end position="36"/>
    </location>
</feature>
<keyword evidence="1" id="KW-1133">Transmembrane helix</keyword>
<dbReference type="PANTHER" id="PTHR36435">
    <property type="entry name" value="SLR1288 PROTEIN"/>
    <property type="match status" value="1"/>
</dbReference>
<reference evidence="3 4" key="1">
    <citation type="submission" date="2019-03" db="EMBL/GenBank/DDBJ databases">
        <title>Genomic Encyclopedia of Type Strains, Phase IV (KMG-IV): sequencing the most valuable type-strain genomes for metagenomic binning, comparative biology and taxonomic classification.</title>
        <authorList>
            <person name="Goeker M."/>
        </authorList>
    </citation>
    <scope>NUCLEOTIDE SEQUENCE [LARGE SCALE GENOMIC DNA]</scope>
    <source>
        <strain evidence="3 4">DSM 100451</strain>
    </source>
</reference>
<dbReference type="GO" id="GO:0006508">
    <property type="term" value="P:proteolysis"/>
    <property type="evidence" value="ECO:0007669"/>
    <property type="project" value="UniProtKB-KW"/>
</dbReference>
<feature type="domain" description="CAAX prenyl protease 2/Lysostaphin resistance protein A-like" evidence="2">
    <location>
        <begin position="136"/>
        <end position="223"/>
    </location>
</feature>
<dbReference type="GO" id="GO:0004175">
    <property type="term" value="F:endopeptidase activity"/>
    <property type="evidence" value="ECO:0007669"/>
    <property type="project" value="UniProtKB-ARBA"/>
</dbReference>
<proteinExistence type="predicted"/>
<feature type="transmembrane region" description="Helical" evidence="1">
    <location>
        <begin position="56"/>
        <end position="74"/>
    </location>
</feature>
<feature type="transmembrane region" description="Helical" evidence="1">
    <location>
        <begin position="212"/>
        <end position="231"/>
    </location>
</feature>
<dbReference type="InterPro" id="IPR003675">
    <property type="entry name" value="Rce1/LyrA-like_dom"/>
</dbReference>
<evidence type="ECO:0000313" key="4">
    <source>
        <dbReference type="Proteomes" id="UP000295184"/>
    </source>
</evidence>
<dbReference type="InterPro" id="IPR052710">
    <property type="entry name" value="CAAX_protease"/>
</dbReference>
<dbReference type="AlphaFoldDB" id="A0A4R1QRM1"/>
<dbReference type="Pfam" id="PF02517">
    <property type="entry name" value="Rce1-like"/>
    <property type="match status" value="1"/>
</dbReference>
<keyword evidence="1" id="KW-0812">Transmembrane</keyword>
<sequence>MPQKKQNEFAVAVGLLGLGFTGMTLVSLIGCSLMTMAAVWTTNRVTTDLLMLLNDISIYGLGLPVLLAVGHFLPDNAAMPLRPKRALRPFTFARAAAVGYAGCMAASLVTNLALMLLRTLTGLQGNSLNSTVEEMSPWAALILVSLVPAVGEELVFRGYLYRKLIRFGQLPYVLLSAFFFGSFHGNLEQFFYAFVLGCWLGYLVCRTGSVFYGMLIHLFINFFSSCVLTGVGEGAVINTLLGAGILALAGWGFVQFWDFRRRMFVRPATGLPQHPVRAALLNPGMLLWIVAFVAMCVINLFGGT</sequence>
<evidence type="ECO:0000313" key="3">
    <source>
        <dbReference type="EMBL" id="TCL56077.1"/>
    </source>
</evidence>